<evidence type="ECO:0000313" key="1">
    <source>
        <dbReference type="EMBL" id="TDL18253.1"/>
    </source>
</evidence>
<keyword evidence="2" id="KW-1185">Reference proteome</keyword>
<reference evidence="1 2" key="1">
    <citation type="submission" date="2018-06" db="EMBL/GenBank/DDBJ databases">
        <title>A transcriptomic atlas of mushroom development highlights an independent origin of complex multicellularity.</title>
        <authorList>
            <consortium name="DOE Joint Genome Institute"/>
            <person name="Krizsan K."/>
            <person name="Almasi E."/>
            <person name="Merenyi Z."/>
            <person name="Sahu N."/>
            <person name="Viragh M."/>
            <person name="Koszo T."/>
            <person name="Mondo S."/>
            <person name="Kiss B."/>
            <person name="Balint B."/>
            <person name="Kues U."/>
            <person name="Barry K."/>
            <person name="Hegedus J.C."/>
            <person name="Henrissat B."/>
            <person name="Johnson J."/>
            <person name="Lipzen A."/>
            <person name="Ohm R."/>
            <person name="Nagy I."/>
            <person name="Pangilinan J."/>
            <person name="Yan J."/>
            <person name="Xiong Y."/>
            <person name="Grigoriev I.V."/>
            <person name="Hibbett D.S."/>
            <person name="Nagy L.G."/>
        </authorList>
    </citation>
    <scope>NUCLEOTIDE SEQUENCE [LARGE SCALE GENOMIC DNA]</scope>
    <source>
        <strain evidence="1 2">SZMC22713</strain>
    </source>
</reference>
<gene>
    <name evidence="1" type="ORF">BD410DRAFT_793437</name>
</gene>
<organism evidence="1 2">
    <name type="scientific">Rickenella mellea</name>
    <dbReference type="NCBI Taxonomy" id="50990"/>
    <lineage>
        <taxon>Eukaryota</taxon>
        <taxon>Fungi</taxon>
        <taxon>Dikarya</taxon>
        <taxon>Basidiomycota</taxon>
        <taxon>Agaricomycotina</taxon>
        <taxon>Agaricomycetes</taxon>
        <taxon>Hymenochaetales</taxon>
        <taxon>Rickenellaceae</taxon>
        <taxon>Rickenella</taxon>
    </lineage>
</organism>
<dbReference type="EMBL" id="ML170210">
    <property type="protein sequence ID" value="TDL18253.1"/>
    <property type="molecule type" value="Genomic_DNA"/>
</dbReference>
<dbReference type="Proteomes" id="UP000294933">
    <property type="component" value="Unassembled WGS sequence"/>
</dbReference>
<name>A0A4Y7PS57_9AGAM</name>
<accession>A0A4Y7PS57</accession>
<protein>
    <submittedName>
        <fullName evidence="1">Uncharacterized protein</fullName>
    </submittedName>
</protein>
<dbReference type="STRING" id="50990.A0A4Y7PS57"/>
<evidence type="ECO:0000313" key="2">
    <source>
        <dbReference type="Proteomes" id="UP000294933"/>
    </source>
</evidence>
<dbReference type="OrthoDB" id="2746486at2759"/>
<sequence>MASLVALEKISSEVKELRLKDYIDIVTLASLSVRARNLSDNAWLVQEILLVLDETRRPLRNSSSAQDYIHQHVLAVAFDLAEEAAEECPCDIKGNILRNKRPGTAPTRAPLIRCQDKPHQVIAHVRVDAPSSLRLHSHVRLQAASKPERVFIERAVLDGLVVGA</sequence>
<dbReference type="AlphaFoldDB" id="A0A4Y7PS57"/>
<proteinExistence type="predicted"/>
<dbReference type="VEuPathDB" id="FungiDB:BD410DRAFT_793437"/>